<sequence>YEITGKTSSLREGISINNLTAQTFIQALQPIRASGRLETV</sequence>
<dbReference type="Proteomes" id="UP000004116">
    <property type="component" value="Unassembled WGS sequence"/>
</dbReference>
<proteinExistence type="predicted"/>
<comment type="caution">
    <text evidence="1">The sequence shown here is derived from an EMBL/GenBank/DDBJ whole genome shotgun (WGS) entry which is preliminary data.</text>
</comment>
<feature type="non-terminal residue" evidence="1">
    <location>
        <position position="1"/>
    </location>
</feature>
<reference evidence="1 2" key="1">
    <citation type="journal article" date="2012" name="Genome Res.">
        <title>Genomic basis of endosymbiont-conferred protection against an insect parasitoid.</title>
        <authorList>
            <person name="Hansen A.K."/>
            <person name="Vorburger C."/>
            <person name="Moran N.A."/>
        </authorList>
    </citation>
    <scope>NUCLEOTIDE SEQUENCE [LARGE SCALE GENOMIC DNA]</scope>
    <source>
        <strain evidence="2">R5.15</strain>
    </source>
</reference>
<organism evidence="1 2">
    <name type="scientific">Candidatus Regiella insecticola 5.15</name>
    <dbReference type="NCBI Taxonomy" id="1005043"/>
    <lineage>
        <taxon>Bacteria</taxon>
        <taxon>Pseudomonadati</taxon>
        <taxon>Pseudomonadota</taxon>
        <taxon>Gammaproteobacteria</taxon>
        <taxon>Enterobacterales</taxon>
        <taxon>Enterobacteriaceae</taxon>
        <taxon>aphid secondary symbionts</taxon>
        <taxon>Candidatus Regiella</taxon>
    </lineage>
</organism>
<name>G2GYF2_9ENTR</name>
<protein>
    <submittedName>
        <fullName evidence="1">Uncharacterized protein</fullName>
    </submittedName>
</protein>
<dbReference type="EMBL" id="AGCA01000196">
    <property type="protein sequence ID" value="EGY29229.1"/>
    <property type="molecule type" value="Genomic_DNA"/>
</dbReference>
<dbReference type="AlphaFoldDB" id="G2GYF2"/>
<evidence type="ECO:0000313" key="2">
    <source>
        <dbReference type="Proteomes" id="UP000004116"/>
    </source>
</evidence>
<gene>
    <name evidence="1" type="ORF">Rin_00008100</name>
</gene>
<keyword evidence="2" id="KW-1185">Reference proteome</keyword>
<accession>G2GYF2</accession>
<evidence type="ECO:0000313" key="1">
    <source>
        <dbReference type="EMBL" id="EGY29229.1"/>
    </source>
</evidence>